<dbReference type="AlphaFoldDB" id="A0A1S8L0V3"/>
<dbReference type="Pfam" id="PF01545">
    <property type="entry name" value="Cation_efflux"/>
    <property type="match status" value="1"/>
</dbReference>
<dbReference type="InterPro" id="IPR058533">
    <property type="entry name" value="Cation_efflux_TM"/>
</dbReference>
<dbReference type="InterPro" id="IPR002524">
    <property type="entry name" value="Cation_efflux"/>
</dbReference>
<comment type="similarity">
    <text evidence="2">Belongs to the cation diffusion facilitator (CDF) transporter (TC 2.A.4) family.</text>
</comment>
<keyword evidence="6" id="KW-0472">Membrane</keyword>
<dbReference type="InterPro" id="IPR027470">
    <property type="entry name" value="Cation_efflux_CTD"/>
</dbReference>
<evidence type="ECO:0000256" key="4">
    <source>
        <dbReference type="ARBA" id="ARBA00022692"/>
    </source>
</evidence>
<evidence type="ECO:0000256" key="3">
    <source>
        <dbReference type="ARBA" id="ARBA00022448"/>
    </source>
</evidence>
<evidence type="ECO:0000256" key="2">
    <source>
        <dbReference type="ARBA" id="ARBA00008114"/>
    </source>
</evidence>
<accession>A0A1S8L0V3</accession>
<dbReference type="Pfam" id="PF16916">
    <property type="entry name" value="ZT_dimer"/>
    <property type="match status" value="1"/>
</dbReference>
<evidence type="ECO:0000259" key="7">
    <source>
        <dbReference type="Pfam" id="PF01545"/>
    </source>
</evidence>
<keyword evidence="4" id="KW-0812">Transmembrane</keyword>
<evidence type="ECO:0000256" key="5">
    <source>
        <dbReference type="ARBA" id="ARBA00022989"/>
    </source>
</evidence>
<dbReference type="GO" id="GO:0015341">
    <property type="term" value="F:zinc efflux antiporter activity"/>
    <property type="evidence" value="ECO:0007669"/>
    <property type="project" value="TreeGrafter"/>
</dbReference>
<dbReference type="RefSeq" id="WP_077833383.1">
    <property type="nucleotide sequence ID" value="NZ_CP096983.1"/>
</dbReference>
<dbReference type="GO" id="GO:0006882">
    <property type="term" value="P:intracellular zinc ion homeostasis"/>
    <property type="evidence" value="ECO:0007669"/>
    <property type="project" value="TreeGrafter"/>
</dbReference>
<dbReference type="EMBL" id="CP096983">
    <property type="protein sequence ID" value="URZ11066.1"/>
    <property type="molecule type" value="Genomic_DNA"/>
</dbReference>
<gene>
    <name evidence="9" type="primary">fieF_2</name>
    <name evidence="9" type="ORF">CROST_017820</name>
</gene>
<dbReference type="InterPro" id="IPR036837">
    <property type="entry name" value="Cation_efflux_CTD_sf"/>
</dbReference>
<dbReference type="GO" id="GO:0005886">
    <property type="term" value="C:plasma membrane"/>
    <property type="evidence" value="ECO:0007669"/>
    <property type="project" value="TreeGrafter"/>
</dbReference>
<organism evidence="9 10">
    <name type="scientific">Clostridium felsineum</name>
    <dbReference type="NCBI Taxonomy" id="36839"/>
    <lineage>
        <taxon>Bacteria</taxon>
        <taxon>Bacillati</taxon>
        <taxon>Bacillota</taxon>
        <taxon>Clostridia</taxon>
        <taxon>Eubacteriales</taxon>
        <taxon>Clostridiaceae</taxon>
        <taxon>Clostridium</taxon>
    </lineage>
</organism>
<dbReference type="InterPro" id="IPR027469">
    <property type="entry name" value="Cation_efflux_TMD_sf"/>
</dbReference>
<dbReference type="PANTHER" id="PTHR43840:SF15">
    <property type="entry name" value="MITOCHONDRIAL METAL TRANSPORTER 1-RELATED"/>
    <property type="match status" value="1"/>
</dbReference>
<evidence type="ECO:0000313" key="10">
    <source>
        <dbReference type="Proteomes" id="UP000190951"/>
    </source>
</evidence>
<dbReference type="NCBIfam" id="TIGR01297">
    <property type="entry name" value="CDF"/>
    <property type="match status" value="1"/>
</dbReference>
<keyword evidence="5" id="KW-1133">Transmembrane helix</keyword>
<dbReference type="Proteomes" id="UP000190951">
    <property type="component" value="Chromosome"/>
</dbReference>
<dbReference type="GO" id="GO:0015086">
    <property type="term" value="F:cadmium ion transmembrane transporter activity"/>
    <property type="evidence" value="ECO:0007669"/>
    <property type="project" value="TreeGrafter"/>
</dbReference>
<dbReference type="SUPFAM" id="SSF161111">
    <property type="entry name" value="Cation efflux protein transmembrane domain-like"/>
    <property type="match status" value="1"/>
</dbReference>
<dbReference type="SUPFAM" id="SSF160240">
    <property type="entry name" value="Cation efflux protein cytoplasmic domain-like"/>
    <property type="match status" value="1"/>
</dbReference>
<protein>
    <submittedName>
        <fullName evidence="9">Ferrous-iron efflux pump FieF</fullName>
    </submittedName>
</protein>
<evidence type="ECO:0000256" key="6">
    <source>
        <dbReference type="ARBA" id="ARBA00023136"/>
    </source>
</evidence>
<sequence>MDKKNSAVLSIISNTTLIIFKLTAGITMNSISVISDGIHSSIDLIASLVSFFSIKKSSLKEDDDHPFGHGKYENVSGFVEAILILFAAIMIIYEAFNKLISNSAINNVDSGIYIMVFSSVVNFVISSIILKTSKKTKSIALEVDAMHLFTDAFTSLGVLLGLILFKFTNIKIIDSITAFFVSILIIKTAINLIKKSLKDLVDSSLDKTDINRIVNIVKNYPNIKSYHKLRTRKCGNTREIDIHIQISGTDSLKKTHDICSSIENEIKKVFPDSCTVIHAEPYTEKFHKKSLT</sequence>
<comment type="subcellular location">
    <subcellularLocation>
        <location evidence="1">Membrane</location>
        <topology evidence="1">Multi-pass membrane protein</topology>
    </subcellularLocation>
</comment>
<feature type="domain" description="Cation efflux protein cytoplasmic" evidence="8">
    <location>
        <begin position="205"/>
        <end position="282"/>
    </location>
</feature>
<reference evidence="9 10" key="1">
    <citation type="submission" date="2022-04" db="EMBL/GenBank/DDBJ databases">
        <title>Genome sequence of C. roseum typestrain.</title>
        <authorList>
            <person name="Poehlein A."/>
            <person name="Schoch T."/>
            <person name="Duerre P."/>
            <person name="Daniel R."/>
        </authorList>
    </citation>
    <scope>NUCLEOTIDE SEQUENCE [LARGE SCALE GENOMIC DNA]</scope>
    <source>
        <strain evidence="9 10">DSM 7320</strain>
    </source>
</reference>
<dbReference type="KEGG" id="crw:CROST_017820"/>
<keyword evidence="3" id="KW-0813">Transport</keyword>
<dbReference type="STRING" id="84029.CROST_33930"/>
<dbReference type="Gene3D" id="3.30.70.1350">
    <property type="entry name" value="Cation efflux protein, cytoplasmic domain"/>
    <property type="match status" value="1"/>
</dbReference>
<evidence type="ECO:0000313" key="9">
    <source>
        <dbReference type="EMBL" id="URZ11066.1"/>
    </source>
</evidence>
<evidence type="ECO:0000256" key="1">
    <source>
        <dbReference type="ARBA" id="ARBA00004141"/>
    </source>
</evidence>
<dbReference type="GO" id="GO:0015093">
    <property type="term" value="F:ferrous iron transmembrane transporter activity"/>
    <property type="evidence" value="ECO:0007669"/>
    <property type="project" value="TreeGrafter"/>
</dbReference>
<dbReference type="InterPro" id="IPR050291">
    <property type="entry name" value="CDF_Transporter"/>
</dbReference>
<keyword evidence="10" id="KW-1185">Reference proteome</keyword>
<dbReference type="PANTHER" id="PTHR43840">
    <property type="entry name" value="MITOCHONDRIAL METAL TRANSPORTER 1-RELATED"/>
    <property type="match status" value="1"/>
</dbReference>
<dbReference type="Gene3D" id="1.20.1510.10">
    <property type="entry name" value="Cation efflux protein transmembrane domain"/>
    <property type="match status" value="1"/>
</dbReference>
<evidence type="ECO:0000259" key="8">
    <source>
        <dbReference type="Pfam" id="PF16916"/>
    </source>
</evidence>
<proteinExistence type="inferred from homology"/>
<name>A0A1S8L0V3_9CLOT</name>
<feature type="domain" description="Cation efflux protein transmembrane" evidence="7">
    <location>
        <begin position="8"/>
        <end position="201"/>
    </location>
</feature>